<keyword evidence="2" id="KW-1185">Reference proteome</keyword>
<reference evidence="1" key="1">
    <citation type="journal article" date="2022" name="Int. J. Mol. Sci.">
        <title>Draft Genome of Tanacetum Coccineum: Genomic Comparison of Closely Related Tanacetum-Family Plants.</title>
        <authorList>
            <person name="Yamashiro T."/>
            <person name="Shiraishi A."/>
            <person name="Nakayama K."/>
            <person name="Satake H."/>
        </authorList>
    </citation>
    <scope>NUCLEOTIDE SEQUENCE</scope>
</reference>
<evidence type="ECO:0000313" key="1">
    <source>
        <dbReference type="EMBL" id="GJU02615.1"/>
    </source>
</evidence>
<name>A0ABQ5IS95_9ASTR</name>
<organism evidence="1 2">
    <name type="scientific">Tanacetum coccineum</name>
    <dbReference type="NCBI Taxonomy" id="301880"/>
    <lineage>
        <taxon>Eukaryota</taxon>
        <taxon>Viridiplantae</taxon>
        <taxon>Streptophyta</taxon>
        <taxon>Embryophyta</taxon>
        <taxon>Tracheophyta</taxon>
        <taxon>Spermatophyta</taxon>
        <taxon>Magnoliopsida</taxon>
        <taxon>eudicotyledons</taxon>
        <taxon>Gunneridae</taxon>
        <taxon>Pentapetalae</taxon>
        <taxon>asterids</taxon>
        <taxon>campanulids</taxon>
        <taxon>Asterales</taxon>
        <taxon>Asteraceae</taxon>
        <taxon>Asteroideae</taxon>
        <taxon>Anthemideae</taxon>
        <taxon>Anthemidinae</taxon>
        <taxon>Tanacetum</taxon>
    </lineage>
</organism>
<sequence length="170" mass="19713">MESSHQQSIVDAGSNTRRAMLGKGSYVTWSSRFLRYIDGKKEHGIKVINSIFKGPYKFREITNPTSPTEAPIKRMQEYADLTGEDKLRYEADVDAMNWILLAISNDMFNFMNACHILEQMWKRVQRLMQGIDLSLHERHSRLMNEVDKFYAEAGEYIESVEWPSPIDTDG</sequence>
<gene>
    <name evidence="1" type="ORF">Tco_1112953</name>
</gene>
<proteinExistence type="predicted"/>
<evidence type="ECO:0000313" key="2">
    <source>
        <dbReference type="Proteomes" id="UP001151760"/>
    </source>
</evidence>
<reference evidence="1" key="2">
    <citation type="submission" date="2022-01" db="EMBL/GenBank/DDBJ databases">
        <authorList>
            <person name="Yamashiro T."/>
            <person name="Shiraishi A."/>
            <person name="Satake H."/>
            <person name="Nakayama K."/>
        </authorList>
    </citation>
    <scope>NUCLEOTIDE SEQUENCE</scope>
</reference>
<comment type="caution">
    <text evidence="1">The sequence shown here is derived from an EMBL/GenBank/DDBJ whole genome shotgun (WGS) entry which is preliminary data.</text>
</comment>
<protein>
    <submittedName>
        <fullName evidence="1">Uncharacterized protein</fullName>
    </submittedName>
</protein>
<accession>A0ABQ5IS95</accession>
<dbReference type="EMBL" id="BQNB010021078">
    <property type="protein sequence ID" value="GJU02615.1"/>
    <property type="molecule type" value="Genomic_DNA"/>
</dbReference>
<dbReference type="Proteomes" id="UP001151760">
    <property type="component" value="Unassembled WGS sequence"/>
</dbReference>